<dbReference type="Pfam" id="PF05545">
    <property type="entry name" value="FixQ"/>
    <property type="match status" value="1"/>
</dbReference>
<organism evidence="2 3">
    <name type="scientific">Marinicella pacifica</name>
    <dbReference type="NCBI Taxonomy" id="1171543"/>
    <lineage>
        <taxon>Bacteria</taxon>
        <taxon>Pseudomonadati</taxon>
        <taxon>Pseudomonadota</taxon>
        <taxon>Gammaproteobacteria</taxon>
        <taxon>Lysobacterales</taxon>
        <taxon>Marinicellaceae</taxon>
        <taxon>Marinicella</taxon>
    </lineage>
</organism>
<dbReference type="EMBL" id="BMEO01000002">
    <property type="protein sequence ID" value="GGF87879.1"/>
    <property type="molecule type" value="Genomic_DNA"/>
</dbReference>
<proteinExistence type="predicted"/>
<evidence type="ECO:0008006" key="4">
    <source>
        <dbReference type="Google" id="ProtNLM"/>
    </source>
</evidence>
<feature type="transmembrane region" description="Helical" evidence="1">
    <location>
        <begin position="6"/>
        <end position="23"/>
    </location>
</feature>
<evidence type="ECO:0000256" key="1">
    <source>
        <dbReference type="SAM" id="Phobius"/>
    </source>
</evidence>
<dbReference type="RefSeq" id="WP_188364218.1">
    <property type="nucleotide sequence ID" value="NZ_BAABJF010000032.1"/>
</dbReference>
<comment type="caution">
    <text evidence="2">The sequence shown here is derived from an EMBL/GenBank/DDBJ whole genome shotgun (WGS) entry which is preliminary data.</text>
</comment>
<reference evidence="2" key="1">
    <citation type="journal article" date="2014" name="Int. J. Syst. Evol. Microbiol.">
        <title>Complete genome sequence of Corynebacterium casei LMG S-19264T (=DSM 44701T), isolated from a smear-ripened cheese.</title>
        <authorList>
            <consortium name="US DOE Joint Genome Institute (JGI-PGF)"/>
            <person name="Walter F."/>
            <person name="Albersmeier A."/>
            <person name="Kalinowski J."/>
            <person name="Ruckert C."/>
        </authorList>
    </citation>
    <scope>NUCLEOTIDE SEQUENCE</scope>
    <source>
        <strain evidence="2">CGMCC 1.12181</strain>
    </source>
</reference>
<reference evidence="2" key="2">
    <citation type="submission" date="2020-09" db="EMBL/GenBank/DDBJ databases">
        <authorList>
            <person name="Sun Q."/>
            <person name="Zhou Y."/>
        </authorList>
    </citation>
    <scope>NUCLEOTIDE SEQUENCE</scope>
    <source>
        <strain evidence="2">CGMCC 1.12181</strain>
    </source>
</reference>
<sequence length="52" mass="6102">MISGFMTAILIIIFIGIVLWAYSQKNKDTFKDLSQMPLDEEDRVKTEEKKHE</sequence>
<keyword evidence="1" id="KW-1133">Transmembrane helix</keyword>
<keyword evidence="1" id="KW-0812">Transmembrane</keyword>
<evidence type="ECO:0000313" key="2">
    <source>
        <dbReference type="EMBL" id="GGF87879.1"/>
    </source>
</evidence>
<keyword evidence="3" id="KW-1185">Reference proteome</keyword>
<evidence type="ECO:0000313" key="3">
    <source>
        <dbReference type="Proteomes" id="UP000605253"/>
    </source>
</evidence>
<keyword evidence="1" id="KW-0472">Membrane</keyword>
<dbReference type="InterPro" id="IPR008621">
    <property type="entry name" value="Cbb3-typ_cyt_oxidase_comp"/>
</dbReference>
<protein>
    <recommendedName>
        <fullName evidence="4">Cytochrome c oxidase cbb3-type subunit 4</fullName>
    </recommendedName>
</protein>
<gene>
    <name evidence="2" type="ORF">GCM10011365_06250</name>
</gene>
<dbReference type="Proteomes" id="UP000605253">
    <property type="component" value="Unassembled WGS sequence"/>
</dbReference>
<name>A0A917FLC4_9GAMM</name>
<accession>A0A917FLC4</accession>
<dbReference type="AlphaFoldDB" id="A0A917FLC4"/>